<dbReference type="Proteomes" id="UP000694545">
    <property type="component" value="Unplaced"/>
</dbReference>
<feature type="transmembrane region" description="Helical" evidence="5">
    <location>
        <begin position="76"/>
        <end position="95"/>
    </location>
</feature>
<evidence type="ECO:0000256" key="3">
    <source>
        <dbReference type="ARBA" id="ARBA00022989"/>
    </source>
</evidence>
<dbReference type="GO" id="GO:0004252">
    <property type="term" value="F:serine-type endopeptidase activity"/>
    <property type="evidence" value="ECO:0007669"/>
    <property type="project" value="InterPro"/>
</dbReference>
<reference evidence="7" key="2">
    <citation type="submission" date="2025-09" db="UniProtKB">
        <authorList>
            <consortium name="Ensembl"/>
        </authorList>
    </citation>
    <scope>IDENTIFICATION</scope>
</reference>
<dbReference type="InterPro" id="IPR022764">
    <property type="entry name" value="Peptidase_S54_rhomboid_dom"/>
</dbReference>
<name>A0A8D2KRB6_VARKO</name>
<evidence type="ECO:0000256" key="1">
    <source>
        <dbReference type="ARBA" id="ARBA00004141"/>
    </source>
</evidence>
<organism evidence="7 8">
    <name type="scientific">Varanus komodoensis</name>
    <name type="common">Komodo dragon</name>
    <dbReference type="NCBI Taxonomy" id="61221"/>
    <lineage>
        <taxon>Eukaryota</taxon>
        <taxon>Metazoa</taxon>
        <taxon>Chordata</taxon>
        <taxon>Craniata</taxon>
        <taxon>Vertebrata</taxon>
        <taxon>Euteleostomi</taxon>
        <taxon>Lepidosauria</taxon>
        <taxon>Squamata</taxon>
        <taxon>Bifurcata</taxon>
        <taxon>Unidentata</taxon>
        <taxon>Episquamata</taxon>
        <taxon>Toxicofera</taxon>
        <taxon>Anguimorpha</taxon>
        <taxon>Paleoanguimorpha</taxon>
        <taxon>Varanoidea</taxon>
        <taxon>Varanidae</taxon>
        <taxon>Varanus</taxon>
    </lineage>
</organism>
<keyword evidence="3 5" id="KW-1133">Transmembrane helix</keyword>
<reference evidence="7" key="1">
    <citation type="submission" date="2025-08" db="UniProtKB">
        <authorList>
            <consortium name="Ensembl"/>
        </authorList>
    </citation>
    <scope>IDENTIFICATION</scope>
</reference>
<accession>A0A8D2KRB6</accession>
<dbReference type="Pfam" id="PF01694">
    <property type="entry name" value="Rhomboid"/>
    <property type="match status" value="1"/>
</dbReference>
<feature type="transmembrane region" description="Helical" evidence="5">
    <location>
        <begin position="48"/>
        <end position="70"/>
    </location>
</feature>
<protein>
    <recommendedName>
        <fullName evidence="6">Peptidase S54 rhomboid domain-containing protein</fullName>
    </recommendedName>
</protein>
<dbReference type="InterPro" id="IPR035952">
    <property type="entry name" value="Rhomboid-like_sf"/>
</dbReference>
<dbReference type="GO" id="GO:0016020">
    <property type="term" value="C:membrane"/>
    <property type="evidence" value="ECO:0007669"/>
    <property type="project" value="UniProtKB-SubCell"/>
</dbReference>
<sequence>MAFPPFPSVYRLVSYIFVYGNVISLVCGAVVIWYFSSNFEKTVGTAKHCLLMLAFAISLALLYLLLRAALAGLLDVADAEGFTPVAFAMLGTSIARSRMRRTLLLGVNLRMALVPWFLLGMAWFIPSSSLLGNVCGLLVGNIYGYGYCSGVDLTELTVSRLDQKLPFRLWKRIPGLKYIPASLAERRASQTRK</sequence>
<keyword evidence="2 5" id="KW-0812">Transmembrane</keyword>
<evidence type="ECO:0000256" key="4">
    <source>
        <dbReference type="ARBA" id="ARBA00023136"/>
    </source>
</evidence>
<proteinExistence type="predicted"/>
<dbReference type="Ensembl" id="ENSVKKT00000002412.1">
    <property type="protein sequence ID" value="ENSVKKP00000002339.1"/>
    <property type="gene ID" value="ENSVKKG00000001892.1"/>
</dbReference>
<evidence type="ECO:0000256" key="5">
    <source>
        <dbReference type="SAM" id="Phobius"/>
    </source>
</evidence>
<dbReference type="PANTHER" id="PTHR43066:SF13">
    <property type="entry name" value="RHOMBOID DOMAIN-CONTAINING PROTEIN 2"/>
    <property type="match status" value="1"/>
</dbReference>
<feature type="domain" description="Peptidase S54 rhomboid" evidence="6">
    <location>
        <begin position="8"/>
        <end position="148"/>
    </location>
</feature>
<evidence type="ECO:0000256" key="2">
    <source>
        <dbReference type="ARBA" id="ARBA00022692"/>
    </source>
</evidence>
<evidence type="ECO:0000313" key="7">
    <source>
        <dbReference type="Ensembl" id="ENSVKKP00000002339.1"/>
    </source>
</evidence>
<dbReference type="AlphaFoldDB" id="A0A8D2KRB6"/>
<feature type="transmembrane region" description="Helical" evidence="5">
    <location>
        <begin position="107"/>
        <end position="125"/>
    </location>
</feature>
<evidence type="ECO:0000313" key="8">
    <source>
        <dbReference type="Proteomes" id="UP000694545"/>
    </source>
</evidence>
<dbReference type="PANTHER" id="PTHR43066">
    <property type="entry name" value="RHOMBOID-RELATED PROTEIN"/>
    <property type="match status" value="1"/>
</dbReference>
<comment type="subcellular location">
    <subcellularLocation>
        <location evidence="1">Membrane</location>
        <topology evidence="1">Multi-pass membrane protein</topology>
    </subcellularLocation>
</comment>
<keyword evidence="8" id="KW-1185">Reference proteome</keyword>
<feature type="transmembrane region" description="Helical" evidence="5">
    <location>
        <begin position="12"/>
        <end position="36"/>
    </location>
</feature>
<keyword evidence="4 5" id="KW-0472">Membrane</keyword>
<dbReference type="Gene3D" id="1.20.1540.10">
    <property type="entry name" value="Rhomboid-like"/>
    <property type="match status" value="1"/>
</dbReference>
<dbReference type="SUPFAM" id="SSF144091">
    <property type="entry name" value="Rhomboid-like"/>
    <property type="match status" value="1"/>
</dbReference>
<dbReference type="OMA" id="RMALVPW"/>
<evidence type="ECO:0000259" key="6">
    <source>
        <dbReference type="Pfam" id="PF01694"/>
    </source>
</evidence>